<protein>
    <submittedName>
        <fullName evidence="2">Uncharacterized protein</fullName>
    </submittedName>
</protein>
<evidence type="ECO:0000256" key="1">
    <source>
        <dbReference type="SAM" id="MobiDB-lite"/>
    </source>
</evidence>
<organism evidence="2 3">
    <name type="scientific">Paraphoma chrysanthemicola</name>
    <dbReference type="NCBI Taxonomy" id="798071"/>
    <lineage>
        <taxon>Eukaryota</taxon>
        <taxon>Fungi</taxon>
        <taxon>Dikarya</taxon>
        <taxon>Ascomycota</taxon>
        <taxon>Pezizomycotina</taxon>
        <taxon>Dothideomycetes</taxon>
        <taxon>Pleosporomycetidae</taxon>
        <taxon>Pleosporales</taxon>
        <taxon>Pleosporineae</taxon>
        <taxon>Phaeosphaeriaceae</taxon>
        <taxon>Paraphoma</taxon>
    </lineage>
</organism>
<dbReference type="Proteomes" id="UP000813461">
    <property type="component" value="Unassembled WGS sequence"/>
</dbReference>
<name>A0A8K0RKR3_9PLEO</name>
<evidence type="ECO:0000313" key="3">
    <source>
        <dbReference type="Proteomes" id="UP000813461"/>
    </source>
</evidence>
<keyword evidence="3" id="KW-1185">Reference proteome</keyword>
<sequence>MVAARVRERVWGGASVVVVAGAREQLAGTIKRAACIYSGARRTGVGQSSCWSVLWKTRVGVVWVLTSEWRWMQLQSVVVARGDARRVGACWLLGDRWAGIRAARLSLRAFEGFHSKASRSNERQGRGKETGENGGEVGGERARGGGMQRAGKDLFRSFP</sequence>
<feature type="compositionally biased region" description="Basic and acidic residues" evidence="1">
    <location>
        <begin position="118"/>
        <end position="131"/>
    </location>
</feature>
<feature type="compositionally biased region" description="Basic and acidic residues" evidence="1">
    <location>
        <begin position="150"/>
        <end position="159"/>
    </location>
</feature>
<dbReference type="EMBL" id="JAGMVJ010000001">
    <property type="protein sequence ID" value="KAH7094998.1"/>
    <property type="molecule type" value="Genomic_DNA"/>
</dbReference>
<feature type="region of interest" description="Disordered" evidence="1">
    <location>
        <begin position="118"/>
        <end position="159"/>
    </location>
</feature>
<reference evidence="2" key="1">
    <citation type="journal article" date="2021" name="Nat. Commun.">
        <title>Genetic determinants of endophytism in the Arabidopsis root mycobiome.</title>
        <authorList>
            <person name="Mesny F."/>
            <person name="Miyauchi S."/>
            <person name="Thiergart T."/>
            <person name="Pickel B."/>
            <person name="Atanasova L."/>
            <person name="Karlsson M."/>
            <person name="Huettel B."/>
            <person name="Barry K.W."/>
            <person name="Haridas S."/>
            <person name="Chen C."/>
            <person name="Bauer D."/>
            <person name="Andreopoulos W."/>
            <person name="Pangilinan J."/>
            <person name="LaButti K."/>
            <person name="Riley R."/>
            <person name="Lipzen A."/>
            <person name="Clum A."/>
            <person name="Drula E."/>
            <person name="Henrissat B."/>
            <person name="Kohler A."/>
            <person name="Grigoriev I.V."/>
            <person name="Martin F.M."/>
            <person name="Hacquard S."/>
        </authorList>
    </citation>
    <scope>NUCLEOTIDE SEQUENCE</scope>
    <source>
        <strain evidence="2">MPI-SDFR-AT-0120</strain>
    </source>
</reference>
<evidence type="ECO:0000313" key="2">
    <source>
        <dbReference type="EMBL" id="KAH7094998.1"/>
    </source>
</evidence>
<proteinExistence type="predicted"/>
<comment type="caution">
    <text evidence="2">The sequence shown here is derived from an EMBL/GenBank/DDBJ whole genome shotgun (WGS) entry which is preliminary data.</text>
</comment>
<gene>
    <name evidence="2" type="ORF">FB567DRAFT_17384</name>
</gene>
<dbReference type="AlphaFoldDB" id="A0A8K0RKR3"/>
<accession>A0A8K0RKR3</accession>